<dbReference type="SUPFAM" id="SSF50969">
    <property type="entry name" value="YVTN repeat-like/Quinoprotein amine dehydrogenase"/>
    <property type="match status" value="1"/>
</dbReference>
<proteinExistence type="predicted"/>
<name>A0A9D2RY77_9FIRM</name>
<keyword evidence="2" id="KW-0472">Membrane</keyword>
<dbReference type="Proteomes" id="UP000824214">
    <property type="component" value="Unassembled WGS sequence"/>
</dbReference>
<keyword evidence="2" id="KW-0812">Transmembrane</keyword>
<feature type="compositionally biased region" description="Basic residues" evidence="1">
    <location>
        <begin position="1"/>
        <end position="13"/>
    </location>
</feature>
<dbReference type="Gene3D" id="2.130.10.10">
    <property type="entry name" value="YVTN repeat-like/Quinoprotein amine dehydrogenase"/>
    <property type="match status" value="1"/>
</dbReference>
<feature type="transmembrane region" description="Helical" evidence="2">
    <location>
        <begin position="68"/>
        <end position="87"/>
    </location>
</feature>
<organism evidence="3 4">
    <name type="scientific">Candidatus Acutalibacter ornithocaccae</name>
    <dbReference type="NCBI Taxonomy" id="2838416"/>
    <lineage>
        <taxon>Bacteria</taxon>
        <taxon>Bacillati</taxon>
        <taxon>Bacillota</taxon>
        <taxon>Clostridia</taxon>
        <taxon>Eubacteriales</taxon>
        <taxon>Acutalibacteraceae</taxon>
        <taxon>Acutalibacter</taxon>
    </lineage>
</organism>
<protein>
    <recommendedName>
        <fullName evidence="5">WD40 repeat domain-containing protein</fullName>
    </recommendedName>
</protein>
<comment type="caution">
    <text evidence="3">The sequence shown here is derived from an EMBL/GenBank/DDBJ whole genome shotgun (WGS) entry which is preliminary data.</text>
</comment>
<dbReference type="EMBL" id="DWXZ01000068">
    <property type="protein sequence ID" value="HJB37157.1"/>
    <property type="molecule type" value="Genomic_DNA"/>
</dbReference>
<reference evidence="3" key="2">
    <citation type="submission" date="2021-04" db="EMBL/GenBank/DDBJ databases">
        <authorList>
            <person name="Gilroy R."/>
        </authorList>
    </citation>
    <scope>NUCLEOTIDE SEQUENCE</scope>
    <source>
        <strain evidence="3">ChiBcolR8-3208</strain>
    </source>
</reference>
<reference evidence="3" key="1">
    <citation type="journal article" date="2021" name="PeerJ">
        <title>Extensive microbial diversity within the chicken gut microbiome revealed by metagenomics and culture.</title>
        <authorList>
            <person name="Gilroy R."/>
            <person name="Ravi A."/>
            <person name="Getino M."/>
            <person name="Pursley I."/>
            <person name="Horton D.L."/>
            <person name="Alikhan N.F."/>
            <person name="Baker D."/>
            <person name="Gharbi K."/>
            <person name="Hall N."/>
            <person name="Watson M."/>
            <person name="Adriaenssens E.M."/>
            <person name="Foster-Nyarko E."/>
            <person name="Jarju S."/>
            <person name="Secka A."/>
            <person name="Antonio M."/>
            <person name="Oren A."/>
            <person name="Chaudhuri R.R."/>
            <person name="La Ragione R."/>
            <person name="Hildebrand F."/>
            <person name="Pallen M.J."/>
        </authorList>
    </citation>
    <scope>NUCLEOTIDE SEQUENCE</scope>
    <source>
        <strain evidence="3">ChiBcolR8-3208</strain>
    </source>
</reference>
<dbReference type="Pfam" id="PF18975">
    <property type="entry name" value="DUF5711"/>
    <property type="match status" value="1"/>
</dbReference>
<gene>
    <name evidence="3" type="ORF">H9942_03715</name>
</gene>
<accession>A0A9D2RY77</accession>
<evidence type="ECO:0000256" key="2">
    <source>
        <dbReference type="SAM" id="Phobius"/>
    </source>
</evidence>
<evidence type="ECO:0000256" key="1">
    <source>
        <dbReference type="SAM" id="MobiDB-lite"/>
    </source>
</evidence>
<evidence type="ECO:0008006" key="5">
    <source>
        <dbReference type="Google" id="ProtNLM"/>
    </source>
</evidence>
<keyword evidence="2" id="KW-1133">Transmembrane helix</keyword>
<dbReference type="InterPro" id="IPR011044">
    <property type="entry name" value="Quino_amine_DH_bsu"/>
</dbReference>
<evidence type="ECO:0000313" key="4">
    <source>
        <dbReference type="Proteomes" id="UP000824214"/>
    </source>
</evidence>
<dbReference type="AlphaFoldDB" id="A0A9D2RY77"/>
<sequence>MAKHSEKRGGRKVIRLEDHLPQHQATPAQEPPPPEEASPEEAPQATIEYGEEEAAAGEQKKARQVPKALYRVAVVLLVLVLGLAIWVNRGNLTPQNIWNWIQVQIAGTGEGDGYPVAITGSSVSEGNFLSAEGNAVALSDTALTILGPSGQELFSQRHSYNQPILKAASGQYLLYNQNSTGYMVVSGTQLHLESSTEQDILAGAIAPNGRFALATQGADGATDVTVYLATGEEQFTYSFAQDYVTALALNADGTWAMVCSVRAQGGQLVSKVTVFDLNSPTPAAEFESQDNLLLAAYWGENGMLYAVGDSALLRARSGELSFSEYGYQGRTPTAFQFAGGQCYLSLSAYEHAGACTLLVFRGLEEPVQAQAEERIVSLSVSGGTVGALLDQQLVLFDAATGQELARAEAGSDAKSIALSSESAAYVLGVSEIRRLQVR</sequence>
<evidence type="ECO:0000313" key="3">
    <source>
        <dbReference type="EMBL" id="HJB37157.1"/>
    </source>
</evidence>
<dbReference type="InterPro" id="IPR015943">
    <property type="entry name" value="WD40/YVTN_repeat-like_dom_sf"/>
</dbReference>
<feature type="region of interest" description="Disordered" evidence="1">
    <location>
        <begin position="1"/>
        <end position="44"/>
    </location>
</feature>
<dbReference type="InterPro" id="IPR043765">
    <property type="entry name" value="DUF5711"/>
</dbReference>